<dbReference type="InterPro" id="IPR015925">
    <property type="entry name" value="Ryanodine_IP3_receptor"/>
</dbReference>
<proteinExistence type="predicted"/>
<evidence type="ECO:0000313" key="3">
    <source>
        <dbReference type="Proteomes" id="UP000095280"/>
    </source>
</evidence>
<dbReference type="CDD" id="cd23280">
    <property type="entry name" value="beta-trefoil_MIR_itr-1-like"/>
    <property type="match status" value="1"/>
</dbReference>
<keyword evidence="3" id="KW-1185">Reference proteome</keyword>
<dbReference type="InterPro" id="IPR016093">
    <property type="entry name" value="MIR_motif"/>
</dbReference>
<evidence type="ECO:0000313" key="4">
    <source>
        <dbReference type="WBParaSite" id="maker-unitig_29479-snap-gene-0.2-mRNA-1"/>
    </source>
</evidence>
<dbReference type="Pfam" id="PF08709">
    <property type="entry name" value="Ins145_P3_rec"/>
    <property type="match status" value="1"/>
</dbReference>
<organism evidence="3 4">
    <name type="scientific">Macrostomum lignano</name>
    <dbReference type="NCBI Taxonomy" id="282301"/>
    <lineage>
        <taxon>Eukaryota</taxon>
        <taxon>Metazoa</taxon>
        <taxon>Spiralia</taxon>
        <taxon>Lophotrochozoa</taxon>
        <taxon>Platyhelminthes</taxon>
        <taxon>Rhabditophora</taxon>
        <taxon>Macrostomorpha</taxon>
        <taxon>Macrostomida</taxon>
        <taxon>Macrostomidae</taxon>
        <taxon>Macrostomum</taxon>
    </lineage>
</organism>
<dbReference type="PROSITE" id="PS50919">
    <property type="entry name" value="MIR"/>
    <property type="match status" value="1"/>
</dbReference>
<dbReference type="PANTHER" id="PTHR13715">
    <property type="entry name" value="RYANODINE RECEPTOR AND IP3 RECEPTOR"/>
    <property type="match status" value="1"/>
</dbReference>
<protein>
    <submittedName>
        <fullName evidence="4">MIR domain-containing protein</fullName>
    </submittedName>
</protein>
<reference evidence="4" key="1">
    <citation type="submission" date="2016-11" db="UniProtKB">
        <authorList>
            <consortium name="WormBaseParasite"/>
        </authorList>
    </citation>
    <scope>IDENTIFICATION</scope>
</reference>
<dbReference type="InterPro" id="IPR036300">
    <property type="entry name" value="MIR_dom_sf"/>
</dbReference>
<dbReference type="InterPro" id="IPR014821">
    <property type="entry name" value="Ins145_P3_rcpt"/>
</dbReference>
<dbReference type="Gene3D" id="2.80.10.50">
    <property type="match status" value="2"/>
</dbReference>
<dbReference type="PANTHER" id="PTHR13715:SF99">
    <property type="entry name" value="INOSITOL 1,4,5-TRISPHOSPHATE RECEPTOR-LIKE PROTEIN A"/>
    <property type="match status" value="1"/>
</dbReference>
<feature type="domain" description="MIR" evidence="2">
    <location>
        <begin position="19"/>
        <end position="73"/>
    </location>
</feature>
<evidence type="ECO:0000256" key="1">
    <source>
        <dbReference type="ARBA" id="ARBA00022737"/>
    </source>
</evidence>
<sequence>LSAEAEAHDNDMEQARQRGKKVLYGQMIQLQHAFTGKYVHISTQNTSPTESSNMQVTLNPDNAGAAQFKVMPRFKVKGEGDLVQIEDQVILESVKSPGQYLHVGRVKCKQYIPVYENSFELKPIGAIQRPHPGSFTPSWRPTCVCEGSFNEVPVEDVHLRIRAVDQSKPKTLMKPSSAICYWQLELVENAISGGIVKRPGLTDDRTDANTVFRLHQVLKEDGEINDATYCRIQHAATKNWLHASKEDYNRRGLPGEGKSSNSMAGLIWSQAPLRKVEMTQKSQCDDAFTIYAVEPQLVNIFNYVAGYVPLIQRFIFDHKTGSSKLEPIITQPMVKALLELRDFIVFDIDNNKNRTKLLRNLRLVDLLFRVLSNSTEREFANCSAAAAHL</sequence>
<accession>A0A1I8FE30</accession>
<dbReference type="AlphaFoldDB" id="A0A1I8FE30"/>
<name>A0A1I8FE30_9PLAT</name>
<evidence type="ECO:0000259" key="2">
    <source>
        <dbReference type="PROSITE" id="PS50919"/>
    </source>
</evidence>
<dbReference type="WBParaSite" id="maker-unitig_29479-snap-gene-0.2-mRNA-1">
    <property type="protein sequence ID" value="maker-unitig_29479-snap-gene-0.2-mRNA-1"/>
    <property type="gene ID" value="maker-unitig_29479-snap-gene-0.2"/>
</dbReference>
<dbReference type="Proteomes" id="UP000095280">
    <property type="component" value="Unplaced"/>
</dbReference>
<dbReference type="SUPFAM" id="SSF82109">
    <property type="entry name" value="MIR domain"/>
    <property type="match status" value="2"/>
</dbReference>
<dbReference type="GO" id="GO:0006816">
    <property type="term" value="P:calcium ion transport"/>
    <property type="evidence" value="ECO:0007669"/>
    <property type="project" value="InterPro"/>
</dbReference>
<keyword evidence="1" id="KW-0677">Repeat</keyword>